<dbReference type="InterPro" id="IPR023375">
    <property type="entry name" value="ADC_dom_sf"/>
</dbReference>
<proteinExistence type="predicted"/>
<organism evidence="1 2">
    <name type="scientific">Acidimicrobium ferrooxidans</name>
    <dbReference type="NCBI Taxonomy" id="53635"/>
    <lineage>
        <taxon>Bacteria</taxon>
        <taxon>Bacillati</taxon>
        <taxon>Actinomycetota</taxon>
        <taxon>Acidimicrobiia</taxon>
        <taxon>Acidimicrobiales</taxon>
        <taxon>Acidimicrobiaceae</taxon>
        <taxon>Acidimicrobium</taxon>
    </lineage>
</organism>
<comment type="caution">
    <text evidence="1">The sequence shown here is derived from an EMBL/GenBank/DDBJ whole genome shotgun (WGS) entry which is preliminary data.</text>
</comment>
<evidence type="ECO:0000313" key="2">
    <source>
        <dbReference type="Proteomes" id="UP000724964"/>
    </source>
</evidence>
<dbReference type="InterPro" id="IPR010451">
    <property type="entry name" value="Acetoacetate_decarboxylase"/>
</dbReference>
<accession>A0ABS3ASE4</accession>
<sequence length="254" mass="28106">MLTIEWRTDPAMVAELLPAPLTLVDDDPGAVALIWADWQSCSDDFDELLDPARSQYKEVFLVIRCQYEGQTFSRAAYIWVDKDFAMARGRVQGYPKKMSEIWMTRPITVGKAGPRLEPGGRFGATVSTWGRRIADARFTITGTADTAGFVNGHPMLHTRQMPAIEMDGRDSLDELVTMGGFDVEVGPVYCGDAEINIFDNPTEELARLEPIEVIGGYYRQVGNSMAGGRTVWAAANPMAESPTQHRNPTAGEQR</sequence>
<dbReference type="SUPFAM" id="SSF160104">
    <property type="entry name" value="Acetoacetate decarboxylase-like"/>
    <property type="match status" value="1"/>
</dbReference>
<reference evidence="1" key="1">
    <citation type="submission" date="2021-02" db="EMBL/GenBank/DDBJ databases">
        <title>Activity-based single-cell genomes from oceanic crustal fluid captures similar information to metagenomic and metatranscriptomic surveys with orders of magnitude less sampling.</title>
        <authorList>
            <person name="D'Angelo T.S."/>
            <person name="Orcutt B.N."/>
        </authorList>
    </citation>
    <scope>NUCLEOTIDE SEQUENCE [LARGE SCALE GENOMIC DNA]</scope>
    <source>
        <strain evidence="1">AH-315-J10</strain>
    </source>
</reference>
<dbReference type="EMBL" id="JAFIUH010000012">
    <property type="protein sequence ID" value="MBN4059662.1"/>
    <property type="molecule type" value="Genomic_DNA"/>
</dbReference>
<dbReference type="Pfam" id="PF06314">
    <property type="entry name" value="ADC"/>
    <property type="match status" value="1"/>
</dbReference>
<name>A0ABS3ASE4_9ACTN</name>
<dbReference type="Proteomes" id="UP000724964">
    <property type="component" value="Unassembled WGS sequence"/>
</dbReference>
<evidence type="ECO:0000313" key="1">
    <source>
        <dbReference type="EMBL" id="MBN4059662.1"/>
    </source>
</evidence>
<protein>
    <submittedName>
        <fullName evidence="1">Acetoacetate decarboxylase family protein</fullName>
    </submittedName>
</protein>
<keyword evidence="2" id="KW-1185">Reference proteome</keyword>
<gene>
    <name evidence="1" type="ORF">JYT35_00930</name>
</gene>
<dbReference type="Gene3D" id="2.40.400.10">
    <property type="entry name" value="Acetoacetate decarboxylase-like"/>
    <property type="match status" value="1"/>
</dbReference>